<evidence type="ECO:0000256" key="5">
    <source>
        <dbReference type="ARBA" id="ARBA00022692"/>
    </source>
</evidence>
<evidence type="ECO:0000256" key="4">
    <source>
        <dbReference type="ARBA" id="ARBA00022475"/>
    </source>
</evidence>
<dbReference type="PANTHER" id="PTHR30627">
    <property type="entry name" value="PEPTIDOGLYCAN D,D-TRANSPEPTIDASE"/>
    <property type="match status" value="1"/>
</dbReference>
<evidence type="ECO:0000256" key="9">
    <source>
        <dbReference type="ARBA" id="ARBA00023136"/>
    </source>
</evidence>
<feature type="domain" description="Penicillin-binding protein dimerisation" evidence="13">
    <location>
        <begin position="64"/>
        <end position="302"/>
    </location>
</feature>
<evidence type="ECO:0000256" key="8">
    <source>
        <dbReference type="ARBA" id="ARBA00022989"/>
    </source>
</evidence>
<dbReference type="InterPro" id="IPR036138">
    <property type="entry name" value="PBP_dimer_sf"/>
</dbReference>
<comment type="similarity">
    <text evidence="3">Belongs to the transpeptidase family.</text>
</comment>
<keyword evidence="5 11" id="KW-0812">Transmembrane</keyword>
<dbReference type="GO" id="GO:0071972">
    <property type="term" value="F:peptidoglycan L,D-transpeptidase activity"/>
    <property type="evidence" value="ECO:0007669"/>
    <property type="project" value="TreeGrafter"/>
</dbReference>
<dbReference type="GO" id="GO:0008360">
    <property type="term" value="P:regulation of cell shape"/>
    <property type="evidence" value="ECO:0007669"/>
    <property type="project" value="UniProtKB-KW"/>
</dbReference>
<keyword evidence="4" id="KW-1003">Cell membrane</keyword>
<evidence type="ECO:0000256" key="6">
    <source>
        <dbReference type="ARBA" id="ARBA00022960"/>
    </source>
</evidence>
<dbReference type="OrthoDB" id="9770103at2"/>
<name>W7CXH9_9LIST</name>
<dbReference type="EMBL" id="AODH01000009">
    <property type="protein sequence ID" value="EUJ41682.1"/>
    <property type="molecule type" value="Genomic_DNA"/>
</dbReference>
<keyword evidence="9 11" id="KW-0472">Membrane</keyword>
<accession>W7CXH9</accession>
<dbReference type="GO" id="GO:0009252">
    <property type="term" value="P:peptidoglycan biosynthetic process"/>
    <property type="evidence" value="ECO:0007669"/>
    <property type="project" value="UniProtKB-KW"/>
</dbReference>
<dbReference type="SUPFAM" id="SSF56601">
    <property type="entry name" value="beta-lactamase/transpeptidase-like"/>
    <property type="match status" value="1"/>
</dbReference>
<keyword evidence="10" id="KW-0961">Cell wall biogenesis/degradation</keyword>
<evidence type="ECO:0000256" key="3">
    <source>
        <dbReference type="ARBA" id="ARBA00007171"/>
    </source>
</evidence>
<gene>
    <name evidence="14" type="ORF">BCAMP_02305</name>
</gene>
<dbReference type="GO" id="GO:0008658">
    <property type="term" value="F:penicillin binding"/>
    <property type="evidence" value="ECO:0007669"/>
    <property type="project" value="InterPro"/>
</dbReference>
<dbReference type="Gene3D" id="1.10.10.1230">
    <property type="entry name" value="Penicillin-binding protein, N-terminal non-catalytic domain, head sub-domain"/>
    <property type="match status" value="1"/>
</dbReference>
<dbReference type="GO" id="GO:0005886">
    <property type="term" value="C:plasma membrane"/>
    <property type="evidence" value="ECO:0007669"/>
    <property type="project" value="UniProtKB-SubCell"/>
</dbReference>
<keyword evidence="7" id="KW-0573">Peptidoglycan synthesis</keyword>
<protein>
    <submittedName>
        <fullName evidence="14">Putative penicillin-binding protein</fullName>
    </submittedName>
</protein>
<evidence type="ECO:0000256" key="10">
    <source>
        <dbReference type="ARBA" id="ARBA00023316"/>
    </source>
</evidence>
<keyword evidence="8 11" id="KW-1133">Transmembrane helix</keyword>
<dbReference type="Pfam" id="PF03717">
    <property type="entry name" value="PBP_dimer"/>
    <property type="match status" value="1"/>
</dbReference>
<evidence type="ECO:0000313" key="15">
    <source>
        <dbReference type="Proteomes" id="UP000019243"/>
    </source>
</evidence>
<comment type="subcellular location">
    <subcellularLocation>
        <location evidence="2">Cell membrane</location>
    </subcellularLocation>
    <subcellularLocation>
        <location evidence="1">Membrane</location>
        <topology evidence="1">Single-pass membrane protein</topology>
    </subcellularLocation>
</comment>
<dbReference type="STRING" id="1265861.BCAMP_02305"/>
<dbReference type="Pfam" id="PF00905">
    <property type="entry name" value="Transpeptidase"/>
    <property type="match status" value="1"/>
</dbReference>
<dbReference type="Proteomes" id="UP000019243">
    <property type="component" value="Unassembled WGS sequence"/>
</dbReference>
<dbReference type="AlphaFoldDB" id="W7CXH9"/>
<evidence type="ECO:0000259" key="13">
    <source>
        <dbReference type="Pfam" id="PF03717"/>
    </source>
</evidence>
<evidence type="ECO:0000313" key="14">
    <source>
        <dbReference type="EMBL" id="EUJ41682.1"/>
    </source>
</evidence>
<comment type="caution">
    <text evidence="14">The sequence shown here is derived from an EMBL/GenBank/DDBJ whole genome shotgun (WGS) entry which is preliminary data.</text>
</comment>
<dbReference type="PANTHER" id="PTHR30627:SF2">
    <property type="entry name" value="PEPTIDOGLYCAN D,D-TRANSPEPTIDASE MRDA"/>
    <property type="match status" value="1"/>
</dbReference>
<dbReference type="Gene3D" id="3.40.710.10">
    <property type="entry name" value="DD-peptidase/beta-lactamase superfamily"/>
    <property type="match status" value="1"/>
</dbReference>
<keyword evidence="15" id="KW-1185">Reference proteome</keyword>
<dbReference type="InterPro" id="IPR005311">
    <property type="entry name" value="PBP_dimer"/>
</dbReference>
<feature type="transmembrane region" description="Helical" evidence="11">
    <location>
        <begin position="21"/>
        <end position="46"/>
    </location>
</feature>
<evidence type="ECO:0000256" key="7">
    <source>
        <dbReference type="ARBA" id="ARBA00022984"/>
    </source>
</evidence>
<dbReference type="PATRIC" id="fig|1265861.3.peg.446"/>
<dbReference type="Gene3D" id="3.90.1310.10">
    <property type="entry name" value="Penicillin-binding protein 2a (Domain 2)"/>
    <property type="match status" value="1"/>
</dbReference>
<proteinExistence type="inferred from homology"/>
<evidence type="ECO:0000256" key="2">
    <source>
        <dbReference type="ARBA" id="ARBA00004236"/>
    </source>
</evidence>
<dbReference type="InterPro" id="IPR050515">
    <property type="entry name" value="Beta-lactam/transpept"/>
</dbReference>
<reference evidence="14 15" key="1">
    <citation type="submission" date="2012-12" db="EMBL/GenBank/DDBJ databases">
        <title>Novel taxa of Listeriaceae from agricultural environments in the United States.</title>
        <authorList>
            <person name="den Bakker H.C."/>
            <person name="Allred A."/>
            <person name="Warchocki S."/>
            <person name="Wright E.M."/>
            <person name="Burrell A."/>
            <person name="Nightingale K.K."/>
            <person name="Kephart D."/>
            <person name="Wiedmann M."/>
        </authorList>
    </citation>
    <scope>NUCLEOTIDE SEQUENCE [LARGE SCALE GENOMIC DNA]</scope>
    <source>
        <strain evidence="14 15">FSL F6-1037</strain>
    </source>
</reference>
<sequence>MFDVNGKKSRSKRKVHIPIRLNILFFIVFTLFAILILRLGFLQIVYGEDYKNEVEQTNSTTVTKNVPRGEIYDRNFKKLVANKPENTITYTRSSTTKTAEMIATAKKLSTMITVDTDNITERDLIDYWIIKHPKEAKANTKITDKEAEKIGNAEYYAKQVESVTKPQLAELTTEDKNIAFIYRQFNAGYALTPVNVKSKDVTDIEIAKVSENLSELPGVDTAKDWVRSYRSDTTLRSILGSVTSEKQGLPDESLQSYLALGYARNDRVGQSYVEQQYEALLRGAKAEYSSETDSSGNVISTIEDYAGKKGSDVVLTIDADLQAKTDKIIKDTLRMGKTTAGSVFLDRAYVVITNPKTGEILTLAGQQYKKGKFEDDSLGTFTSSYVMGSAIKGATVMAGYTYGKEPGYTEIDEPIELKGTEKKSSWFNRTGSIAMNDISALRQSSNVYMMKTALDIAGATYVKDGSLDIPTTAFDKLRKVYAEFGLGTTTGIDLPGEATGIIGTETEPGKYLDLSYGQYDGYTPLQLNQYVSTIANNGYRIAPHILGQVRDATNEDDEVGALQTQANARILNKIDLPKNYFEQVQKGFYEVMNNTAGGTTGGTGASYFAGLDYKVAGKTGTAESFYAGPDWDYTSGIAAPAVWNTTFVGYAPYDDPEIAVSVAVPWAYTGDNENHLNMIIAKGVFDAYFNLQKERAKKADGTDNALKITKEDN</sequence>
<dbReference type="InterPro" id="IPR012338">
    <property type="entry name" value="Beta-lactam/transpept-like"/>
</dbReference>
<dbReference type="InterPro" id="IPR001460">
    <property type="entry name" value="PCN-bd_Tpept"/>
</dbReference>
<evidence type="ECO:0000256" key="1">
    <source>
        <dbReference type="ARBA" id="ARBA00004167"/>
    </source>
</evidence>
<keyword evidence="6" id="KW-0133">Cell shape</keyword>
<evidence type="ECO:0000259" key="12">
    <source>
        <dbReference type="Pfam" id="PF00905"/>
    </source>
</evidence>
<organism evidence="14 15">
    <name type="scientific">Brochothrix campestris FSL F6-1037</name>
    <dbReference type="NCBI Taxonomy" id="1265861"/>
    <lineage>
        <taxon>Bacteria</taxon>
        <taxon>Bacillati</taxon>
        <taxon>Bacillota</taxon>
        <taxon>Bacilli</taxon>
        <taxon>Bacillales</taxon>
        <taxon>Listeriaceae</taxon>
        <taxon>Brochothrix</taxon>
    </lineage>
</organism>
<evidence type="ECO:0000256" key="11">
    <source>
        <dbReference type="SAM" id="Phobius"/>
    </source>
</evidence>
<feature type="domain" description="Penicillin-binding protein transpeptidase" evidence="12">
    <location>
        <begin position="349"/>
        <end position="674"/>
    </location>
</feature>
<dbReference type="SUPFAM" id="SSF56519">
    <property type="entry name" value="Penicillin binding protein dimerisation domain"/>
    <property type="match status" value="1"/>
</dbReference>
<dbReference type="GO" id="GO:0071555">
    <property type="term" value="P:cell wall organization"/>
    <property type="evidence" value="ECO:0007669"/>
    <property type="project" value="UniProtKB-KW"/>
</dbReference>